<proteinExistence type="predicted"/>
<dbReference type="EMBL" id="QRGR01000002">
    <property type="protein sequence ID" value="RDV16876.1"/>
    <property type="molecule type" value="Genomic_DNA"/>
</dbReference>
<organism evidence="1 2">
    <name type="scientific">Pontibacter diazotrophicus</name>
    <dbReference type="NCBI Taxonomy" id="1400979"/>
    <lineage>
        <taxon>Bacteria</taxon>
        <taxon>Pseudomonadati</taxon>
        <taxon>Bacteroidota</taxon>
        <taxon>Cytophagia</taxon>
        <taxon>Cytophagales</taxon>
        <taxon>Hymenobacteraceae</taxon>
        <taxon>Pontibacter</taxon>
    </lineage>
</organism>
<protein>
    <recommendedName>
        <fullName evidence="3">Dienelactone hydrolase domain-containing protein</fullName>
    </recommendedName>
</protein>
<evidence type="ECO:0000313" key="1">
    <source>
        <dbReference type="EMBL" id="RDV16876.1"/>
    </source>
</evidence>
<sequence>MFLEQHYEYDGEDHLFTRHYSFIQCIQDVQYNKAWQDANTNVLVIYGGADIPSISPHNSELLVNALNTMHPGTASYKFLPDTDHSFIKVGTKQDLLRLRQNGQFENYARDNFNPALIEMVDTWIKQIRENPKVGSNL</sequence>
<reference evidence="2" key="1">
    <citation type="submission" date="2018-08" db="EMBL/GenBank/DDBJ databases">
        <authorList>
            <person name="Liu Z.-W."/>
            <person name="Du Z.-J."/>
        </authorList>
    </citation>
    <scope>NUCLEOTIDE SEQUENCE [LARGE SCALE GENOMIC DNA]</scope>
    <source>
        <strain evidence="2">H4X</strain>
    </source>
</reference>
<dbReference type="Proteomes" id="UP000256708">
    <property type="component" value="Unassembled WGS sequence"/>
</dbReference>
<accession>A0A3D8LHS7</accession>
<name>A0A3D8LHS7_9BACT</name>
<dbReference type="RefSeq" id="WP_115563817.1">
    <property type="nucleotide sequence ID" value="NZ_QRGR01000002.1"/>
</dbReference>
<comment type="caution">
    <text evidence="1">The sequence shown here is derived from an EMBL/GenBank/DDBJ whole genome shotgun (WGS) entry which is preliminary data.</text>
</comment>
<dbReference type="AlphaFoldDB" id="A0A3D8LHS7"/>
<dbReference type="SUPFAM" id="SSF53474">
    <property type="entry name" value="alpha/beta-Hydrolases"/>
    <property type="match status" value="1"/>
</dbReference>
<gene>
    <name evidence="1" type="ORF">DXT99_01825</name>
</gene>
<dbReference type="OrthoDB" id="9809549at2"/>
<dbReference type="InterPro" id="IPR029058">
    <property type="entry name" value="AB_hydrolase_fold"/>
</dbReference>
<evidence type="ECO:0008006" key="3">
    <source>
        <dbReference type="Google" id="ProtNLM"/>
    </source>
</evidence>
<evidence type="ECO:0000313" key="2">
    <source>
        <dbReference type="Proteomes" id="UP000256708"/>
    </source>
</evidence>
<keyword evidence="2" id="KW-1185">Reference proteome</keyword>